<keyword evidence="10" id="KW-1185">Reference proteome</keyword>
<feature type="transmembrane region" description="Helical" evidence="7">
    <location>
        <begin position="169"/>
        <end position="187"/>
    </location>
</feature>
<comment type="caution">
    <text evidence="9">The sequence shown here is derived from an EMBL/GenBank/DDBJ whole genome shotgun (WGS) entry which is preliminary data.</text>
</comment>
<name>A0A4Q7IYN4_9PSEU</name>
<evidence type="ECO:0000256" key="3">
    <source>
        <dbReference type="ARBA" id="ARBA00022692"/>
    </source>
</evidence>
<dbReference type="GO" id="GO:0005886">
    <property type="term" value="C:plasma membrane"/>
    <property type="evidence" value="ECO:0007669"/>
    <property type="project" value="UniProtKB-SubCell"/>
</dbReference>
<dbReference type="AlphaFoldDB" id="A0A4Q7IYN4"/>
<evidence type="ECO:0000256" key="1">
    <source>
        <dbReference type="ARBA" id="ARBA00004651"/>
    </source>
</evidence>
<dbReference type="EMBL" id="SFCC01000019">
    <property type="protein sequence ID" value="RZQ60111.1"/>
    <property type="molecule type" value="Genomic_DNA"/>
</dbReference>
<dbReference type="PANTHER" id="PTHR34697">
    <property type="entry name" value="PHOSPHATIDYLGLYCEROL LYSYLTRANSFERASE"/>
    <property type="match status" value="1"/>
</dbReference>
<feature type="transmembrane region" description="Helical" evidence="7">
    <location>
        <begin position="97"/>
        <end position="126"/>
    </location>
</feature>
<keyword evidence="4 7" id="KW-1133">Transmembrane helix</keyword>
<organism evidence="9 10">
    <name type="scientific">Amycolatopsis suaedae</name>
    <dbReference type="NCBI Taxonomy" id="2510978"/>
    <lineage>
        <taxon>Bacteria</taxon>
        <taxon>Bacillati</taxon>
        <taxon>Actinomycetota</taxon>
        <taxon>Actinomycetes</taxon>
        <taxon>Pseudonocardiales</taxon>
        <taxon>Pseudonocardiaceae</taxon>
        <taxon>Amycolatopsis</taxon>
    </lineage>
</organism>
<dbReference type="Proteomes" id="UP000292003">
    <property type="component" value="Unassembled WGS sequence"/>
</dbReference>
<accession>A0A4Q7IYN4</accession>
<evidence type="ECO:0000256" key="2">
    <source>
        <dbReference type="ARBA" id="ARBA00022475"/>
    </source>
</evidence>
<feature type="transmembrane region" description="Helical" evidence="7">
    <location>
        <begin position="53"/>
        <end position="77"/>
    </location>
</feature>
<dbReference type="OrthoDB" id="594838at2"/>
<gene>
    <name evidence="9" type="ORF">EWH70_30900</name>
</gene>
<reference evidence="9 10" key="1">
    <citation type="submission" date="2019-02" db="EMBL/GenBank/DDBJ databases">
        <title>Draft genome sequence of Amycolatopsis sp. 8-3EHSu isolated from roots of Suaeda maritima.</title>
        <authorList>
            <person name="Duangmal K."/>
            <person name="Chantavorakit T."/>
        </authorList>
    </citation>
    <scope>NUCLEOTIDE SEQUENCE [LARGE SCALE GENOMIC DNA]</scope>
    <source>
        <strain evidence="9 10">8-3EHSu</strain>
    </source>
</reference>
<evidence type="ECO:0000313" key="10">
    <source>
        <dbReference type="Proteomes" id="UP000292003"/>
    </source>
</evidence>
<feature type="compositionally biased region" description="Low complexity" evidence="6">
    <location>
        <begin position="576"/>
        <end position="589"/>
    </location>
</feature>
<dbReference type="PANTHER" id="PTHR34697:SF2">
    <property type="entry name" value="PHOSPHATIDYLGLYCEROL LYSYLTRANSFERASE"/>
    <property type="match status" value="1"/>
</dbReference>
<proteinExistence type="predicted"/>
<comment type="subcellular location">
    <subcellularLocation>
        <location evidence="1">Cell membrane</location>
        <topology evidence="1">Multi-pass membrane protein</topology>
    </subcellularLocation>
</comment>
<evidence type="ECO:0000256" key="6">
    <source>
        <dbReference type="SAM" id="MobiDB-lite"/>
    </source>
</evidence>
<feature type="transmembrane region" description="Helical" evidence="7">
    <location>
        <begin position="138"/>
        <end position="157"/>
    </location>
</feature>
<keyword evidence="5 7" id="KW-0472">Membrane</keyword>
<dbReference type="GO" id="GO:0016755">
    <property type="term" value="F:aminoacyltransferase activity"/>
    <property type="evidence" value="ECO:0007669"/>
    <property type="project" value="TreeGrafter"/>
</dbReference>
<dbReference type="Gene3D" id="1.20.1540.10">
    <property type="entry name" value="Rhomboid-like"/>
    <property type="match status" value="1"/>
</dbReference>
<dbReference type="InterPro" id="IPR016181">
    <property type="entry name" value="Acyl_CoA_acyltransferase"/>
</dbReference>
<evidence type="ECO:0000313" key="9">
    <source>
        <dbReference type="EMBL" id="RZQ60111.1"/>
    </source>
</evidence>
<evidence type="ECO:0000256" key="5">
    <source>
        <dbReference type="ARBA" id="ARBA00023136"/>
    </source>
</evidence>
<dbReference type="SUPFAM" id="SSF144091">
    <property type="entry name" value="Rhomboid-like"/>
    <property type="match status" value="1"/>
</dbReference>
<evidence type="ECO:0000259" key="8">
    <source>
        <dbReference type="Pfam" id="PF09924"/>
    </source>
</evidence>
<protein>
    <submittedName>
        <fullName evidence="9">DUF2156 domain-containing protein</fullName>
    </submittedName>
</protein>
<dbReference type="GO" id="GO:0055091">
    <property type="term" value="P:phospholipid homeostasis"/>
    <property type="evidence" value="ECO:0007669"/>
    <property type="project" value="TreeGrafter"/>
</dbReference>
<dbReference type="Pfam" id="PF09924">
    <property type="entry name" value="LPG_synthase_C"/>
    <property type="match status" value="1"/>
</dbReference>
<evidence type="ECO:0000256" key="4">
    <source>
        <dbReference type="ARBA" id="ARBA00022989"/>
    </source>
</evidence>
<feature type="domain" description="Phosphatidylglycerol lysyltransferase C-terminal" evidence="8">
    <location>
        <begin position="247"/>
        <end position="541"/>
    </location>
</feature>
<feature type="transmembrane region" description="Helical" evidence="7">
    <location>
        <begin position="199"/>
        <end position="227"/>
    </location>
</feature>
<dbReference type="InterPro" id="IPR024320">
    <property type="entry name" value="LPG_synthase_C"/>
</dbReference>
<dbReference type="SUPFAM" id="SSF55729">
    <property type="entry name" value="Acyl-CoA N-acyltransferases (Nat)"/>
    <property type="match status" value="1"/>
</dbReference>
<evidence type="ECO:0000256" key="7">
    <source>
        <dbReference type="SAM" id="Phobius"/>
    </source>
</evidence>
<sequence length="610" mass="65374">MREHRRRGMGASPTPARVLTSLCREPQRARLGDRRDRRIWVGLMMVTKLLRRYPFTVGGLAMIVVVGLVFGTFTTAVEDKPWSEAVTYGLPAVIEGRWWTILTGLPFAITPLCYIAVLGSFAAFVGFAEHRIGTGRTVVAWALGHVVGVTGALLVLLAVDGPLADAGDVGPSAGTMAVAAIVTATLAPRARLVIRIGLLAYVVGSILIIGSLADLLHLVAVVAGLPLGSLFTRRARPPADADRALDLLRRHGGGTLSWMTTWPGAEYVFAAAGDGFLAYRRHAGVAIALGDPVGSAGWRRAAHAEFTAHCRREGLVPCWFSVGEATADAVGTRRVQVAEDTLIDLPELAFRGKKWQDIRTARNRAAKEGIEFRMVTLADADPSVIAQVRQISASWLKSKHTPELRFTLGGVDEAMDPRVRVGIAVDADGTVHGVTSWLPILDETGHPRGWTLDLMRRREDGFRPVIEFLIAESCLLFQAEGAQVVSLSGAPLVRTAGGPAGLLQRGLDLGGRLMEPLYGFGSLHAFKAKFQPRREPLFLVYRHAADLPRIGAAITAAYLAKPTVARRLAQPVHSGATTAPAAAMPSATTRSQVKPAVAANHRPAELITVT</sequence>
<dbReference type="InterPro" id="IPR051211">
    <property type="entry name" value="PG_lysyltransferase"/>
</dbReference>
<dbReference type="InterPro" id="IPR035952">
    <property type="entry name" value="Rhomboid-like_sf"/>
</dbReference>
<feature type="region of interest" description="Disordered" evidence="6">
    <location>
        <begin position="576"/>
        <end position="597"/>
    </location>
</feature>
<keyword evidence="3 7" id="KW-0812">Transmembrane</keyword>
<keyword evidence="2" id="KW-1003">Cell membrane</keyword>